<accession>A0A2P1PXK7</accession>
<evidence type="ECO:0000256" key="2">
    <source>
        <dbReference type="ARBA" id="ARBA00023125"/>
    </source>
</evidence>
<keyword evidence="2 6" id="KW-0238">DNA-binding</keyword>
<dbReference type="Proteomes" id="UP000241074">
    <property type="component" value="Chromosome"/>
</dbReference>
<dbReference type="InterPro" id="IPR039420">
    <property type="entry name" value="WalR-like"/>
</dbReference>
<reference evidence="6 7" key="1">
    <citation type="submission" date="2018-03" db="EMBL/GenBank/DDBJ databases">
        <title>Ahniella affigens gen. nov., sp. nov., a gammaproteobacterium isolated from sandy soil near a stream.</title>
        <authorList>
            <person name="Ko Y."/>
            <person name="Kim J.-H."/>
        </authorList>
    </citation>
    <scope>NUCLEOTIDE SEQUENCE [LARGE SCALE GENOMIC DNA]</scope>
    <source>
        <strain evidence="6 7">D13</strain>
    </source>
</reference>
<keyword evidence="7" id="KW-1185">Reference proteome</keyword>
<dbReference type="RefSeq" id="WP_106893492.1">
    <property type="nucleotide sequence ID" value="NZ_CP027860.1"/>
</dbReference>
<dbReference type="GO" id="GO:0006355">
    <property type="term" value="P:regulation of DNA-templated transcription"/>
    <property type="evidence" value="ECO:0007669"/>
    <property type="project" value="InterPro"/>
</dbReference>
<evidence type="ECO:0000259" key="5">
    <source>
        <dbReference type="PROSITE" id="PS50110"/>
    </source>
</evidence>
<protein>
    <submittedName>
        <fullName evidence="6">DNA-binding response regulator</fullName>
    </submittedName>
</protein>
<dbReference type="SMART" id="SM00421">
    <property type="entry name" value="HTH_LUXR"/>
    <property type="match status" value="1"/>
</dbReference>
<dbReference type="PROSITE" id="PS50043">
    <property type="entry name" value="HTH_LUXR_2"/>
    <property type="match status" value="1"/>
</dbReference>
<feature type="domain" description="HTH luxR-type" evidence="4">
    <location>
        <begin position="160"/>
        <end position="225"/>
    </location>
</feature>
<dbReference type="CDD" id="cd06170">
    <property type="entry name" value="LuxR_C_like"/>
    <property type="match status" value="1"/>
</dbReference>
<proteinExistence type="predicted"/>
<dbReference type="Pfam" id="PF00196">
    <property type="entry name" value="GerE"/>
    <property type="match status" value="1"/>
</dbReference>
<dbReference type="PROSITE" id="PS50110">
    <property type="entry name" value="RESPONSE_REGULATORY"/>
    <property type="match status" value="1"/>
</dbReference>
<evidence type="ECO:0000256" key="3">
    <source>
        <dbReference type="PROSITE-ProRule" id="PRU00169"/>
    </source>
</evidence>
<evidence type="ECO:0000313" key="6">
    <source>
        <dbReference type="EMBL" id="AVP99575.1"/>
    </source>
</evidence>
<evidence type="ECO:0000313" key="7">
    <source>
        <dbReference type="Proteomes" id="UP000241074"/>
    </source>
</evidence>
<dbReference type="SUPFAM" id="SSF46894">
    <property type="entry name" value="C-terminal effector domain of the bipartite response regulators"/>
    <property type="match status" value="1"/>
</dbReference>
<dbReference type="InterPro" id="IPR000792">
    <property type="entry name" value="Tscrpt_reg_LuxR_C"/>
</dbReference>
<dbReference type="Pfam" id="PF00072">
    <property type="entry name" value="Response_reg"/>
    <property type="match status" value="1"/>
</dbReference>
<reference evidence="6 7" key="2">
    <citation type="submission" date="2018-03" db="EMBL/GenBank/DDBJ databases">
        <authorList>
            <person name="Keele B.F."/>
        </authorList>
    </citation>
    <scope>NUCLEOTIDE SEQUENCE [LARGE SCALE GENOMIC DNA]</scope>
    <source>
        <strain evidence="6 7">D13</strain>
    </source>
</reference>
<dbReference type="SUPFAM" id="SSF52172">
    <property type="entry name" value="CheY-like"/>
    <property type="match status" value="1"/>
</dbReference>
<dbReference type="InterPro" id="IPR058245">
    <property type="entry name" value="NreC/VraR/RcsB-like_REC"/>
</dbReference>
<feature type="domain" description="Response regulatory" evidence="5">
    <location>
        <begin position="5"/>
        <end position="121"/>
    </location>
</feature>
<dbReference type="Gene3D" id="3.40.50.2300">
    <property type="match status" value="1"/>
</dbReference>
<sequence>MNKIRVALVDDQALVRKGLAALLGGLPDVELVIEAQSGRDAFEQLSRISVDLIISDIRMADGNGIELIQRLRTRGNRTPVILLTTFDDPDLMLSAARVGAEGFLLKDASPEELLEAMRRVLRGDTLLQPVALESVRGQVQFHEPKSPVHWSQPALQQPNTSLGKIDLTEREQGVLRLLAGGYSNKEIARSLNLAEGTVKNYVSDILAKLETRDRTRAVLKAITMRLI</sequence>
<dbReference type="InterPro" id="IPR011006">
    <property type="entry name" value="CheY-like_superfamily"/>
</dbReference>
<keyword evidence="1 3" id="KW-0597">Phosphoprotein</keyword>
<dbReference type="KEGG" id="xba:C7S18_21425"/>
<gene>
    <name evidence="6" type="ORF">C7S18_21425</name>
</gene>
<name>A0A2P1PXK7_9GAMM</name>
<dbReference type="AlphaFoldDB" id="A0A2P1PXK7"/>
<dbReference type="PRINTS" id="PR00038">
    <property type="entry name" value="HTHLUXR"/>
</dbReference>
<feature type="modified residue" description="4-aspartylphosphate" evidence="3">
    <location>
        <position position="56"/>
    </location>
</feature>
<dbReference type="EMBL" id="CP027860">
    <property type="protein sequence ID" value="AVP99575.1"/>
    <property type="molecule type" value="Genomic_DNA"/>
</dbReference>
<dbReference type="GO" id="GO:0000160">
    <property type="term" value="P:phosphorelay signal transduction system"/>
    <property type="evidence" value="ECO:0007669"/>
    <property type="project" value="InterPro"/>
</dbReference>
<organism evidence="6 7">
    <name type="scientific">Ahniella affigens</name>
    <dbReference type="NCBI Taxonomy" id="2021234"/>
    <lineage>
        <taxon>Bacteria</taxon>
        <taxon>Pseudomonadati</taxon>
        <taxon>Pseudomonadota</taxon>
        <taxon>Gammaproteobacteria</taxon>
        <taxon>Lysobacterales</taxon>
        <taxon>Rhodanobacteraceae</taxon>
        <taxon>Ahniella</taxon>
    </lineage>
</organism>
<dbReference type="InterPro" id="IPR016032">
    <property type="entry name" value="Sig_transdc_resp-reg_C-effctor"/>
</dbReference>
<dbReference type="GO" id="GO:0003677">
    <property type="term" value="F:DNA binding"/>
    <property type="evidence" value="ECO:0007669"/>
    <property type="project" value="UniProtKB-KW"/>
</dbReference>
<evidence type="ECO:0000259" key="4">
    <source>
        <dbReference type="PROSITE" id="PS50043"/>
    </source>
</evidence>
<evidence type="ECO:0000256" key="1">
    <source>
        <dbReference type="ARBA" id="ARBA00022553"/>
    </source>
</evidence>
<dbReference type="InterPro" id="IPR001789">
    <property type="entry name" value="Sig_transdc_resp-reg_receiver"/>
</dbReference>
<dbReference type="SMART" id="SM00448">
    <property type="entry name" value="REC"/>
    <property type="match status" value="1"/>
</dbReference>
<dbReference type="CDD" id="cd17535">
    <property type="entry name" value="REC_NarL-like"/>
    <property type="match status" value="1"/>
</dbReference>
<dbReference type="OrthoDB" id="9796655at2"/>
<dbReference type="PANTHER" id="PTHR43214">
    <property type="entry name" value="TWO-COMPONENT RESPONSE REGULATOR"/>
    <property type="match status" value="1"/>
</dbReference>